<dbReference type="Proteomes" id="UP000641514">
    <property type="component" value="Unassembled WGS sequence"/>
</dbReference>
<name>A0A916U9F7_9ACTN</name>
<dbReference type="PROSITE" id="PS51257">
    <property type="entry name" value="PROKAR_LIPOPROTEIN"/>
    <property type="match status" value="1"/>
</dbReference>
<organism evidence="2 3">
    <name type="scientific">Hoyosella rhizosphaerae</name>
    <dbReference type="NCBI Taxonomy" id="1755582"/>
    <lineage>
        <taxon>Bacteria</taxon>
        <taxon>Bacillati</taxon>
        <taxon>Actinomycetota</taxon>
        <taxon>Actinomycetes</taxon>
        <taxon>Mycobacteriales</taxon>
        <taxon>Hoyosellaceae</taxon>
        <taxon>Hoyosella</taxon>
    </lineage>
</organism>
<evidence type="ECO:0000313" key="3">
    <source>
        <dbReference type="Proteomes" id="UP000641514"/>
    </source>
</evidence>
<dbReference type="GO" id="GO:0050660">
    <property type="term" value="F:flavin adenine dinucleotide binding"/>
    <property type="evidence" value="ECO:0007669"/>
    <property type="project" value="TreeGrafter"/>
</dbReference>
<dbReference type="NCBIfam" id="NF040505">
    <property type="entry name" value="ArsO_flavin_mono"/>
    <property type="match status" value="1"/>
</dbReference>
<dbReference type="Gene3D" id="3.50.50.60">
    <property type="entry name" value="FAD/NAD(P)-binding domain"/>
    <property type="match status" value="1"/>
</dbReference>
<dbReference type="PANTHER" id="PTHR43539:SF78">
    <property type="entry name" value="FLAVIN-CONTAINING MONOOXYGENASE"/>
    <property type="match status" value="1"/>
</dbReference>
<dbReference type="InterPro" id="IPR050982">
    <property type="entry name" value="Auxin_biosynth/cation_transpt"/>
</dbReference>
<dbReference type="GO" id="GO:0004497">
    <property type="term" value="F:monooxygenase activity"/>
    <property type="evidence" value="ECO:0007669"/>
    <property type="project" value="UniProtKB-KW"/>
</dbReference>
<dbReference type="AlphaFoldDB" id="A0A916U9F7"/>
<dbReference type="PANTHER" id="PTHR43539">
    <property type="entry name" value="FLAVIN-BINDING MONOOXYGENASE-LIKE PROTEIN (AFU_ORTHOLOGUE AFUA_4G09220)"/>
    <property type="match status" value="1"/>
</dbReference>
<dbReference type="InterPro" id="IPR036188">
    <property type="entry name" value="FAD/NAD-bd_sf"/>
</dbReference>
<reference evidence="2" key="2">
    <citation type="submission" date="2020-09" db="EMBL/GenBank/DDBJ databases">
        <authorList>
            <person name="Sun Q."/>
            <person name="Zhou Y."/>
        </authorList>
    </citation>
    <scope>NUCLEOTIDE SEQUENCE</scope>
    <source>
        <strain evidence="2">CGMCC 1.15478</strain>
    </source>
</reference>
<sequence length="367" mass="39449">MVRTSPLSTGFPSPEKLYDCLVIGGGQAGLACGYYLRKAHLTFAILDDQNEPGGAWQHTWPSLTLFSPAGYSSLPGWMMPEYTQGFPPSEHVIAYLRAYENRYQLPVHRPVAVTEVHHDGSVFTVKVTHGGNSEVLRAHNVISATGTWSQPHCPSYPGLADFTGTHVHSAHYQGVDGFRDQRVAVVGGGNSGAQIAAELSAVASVRWLTMRTPKFLPDDVDGRVLFQVATQHARHLAAGTTSSGGIASLGDIVAVPEVREARDSGRLFAEPMFTSLTPSGAQWADGTTDTFDQIVWCTGFRPALRHLQQLRIRDAAGRIGTNGTACEAIDGLFLVGYGDWTGPASATLIGVGKTARDTVYAIQSRMN</sequence>
<protein>
    <submittedName>
        <fullName evidence="2">Monooxygenase</fullName>
    </submittedName>
</protein>
<dbReference type="PRINTS" id="PR00368">
    <property type="entry name" value="FADPNR"/>
</dbReference>
<keyword evidence="3" id="KW-1185">Reference proteome</keyword>
<keyword evidence="2" id="KW-0503">Monooxygenase</keyword>
<proteinExistence type="predicted"/>
<dbReference type="PRINTS" id="PR00469">
    <property type="entry name" value="PNDRDTASEII"/>
</dbReference>
<gene>
    <name evidence="2" type="ORF">GCM10011410_14930</name>
</gene>
<comment type="caution">
    <text evidence="2">The sequence shown here is derived from an EMBL/GenBank/DDBJ whole genome shotgun (WGS) entry which is preliminary data.</text>
</comment>
<evidence type="ECO:0000313" key="2">
    <source>
        <dbReference type="EMBL" id="GGC63481.1"/>
    </source>
</evidence>
<dbReference type="SUPFAM" id="SSF51905">
    <property type="entry name" value="FAD/NAD(P)-binding domain"/>
    <property type="match status" value="2"/>
</dbReference>
<accession>A0A916U9F7</accession>
<keyword evidence="1" id="KW-0560">Oxidoreductase</keyword>
<reference evidence="2" key="1">
    <citation type="journal article" date="2014" name="Int. J. Syst. Evol. Microbiol.">
        <title>Complete genome sequence of Corynebacterium casei LMG S-19264T (=DSM 44701T), isolated from a smear-ripened cheese.</title>
        <authorList>
            <consortium name="US DOE Joint Genome Institute (JGI-PGF)"/>
            <person name="Walter F."/>
            <person name="Albersmeier A."/>
            <person name="Kalinowski J."/>
            <person name="Ruckert C."/>
        </authorList>
    </citation>
    <scope>NUCLEOTIDE SEQUENCE</scope>
    <source>
        <strain evidence="2">CGMCC 1.15478</strain>
    </source>
</reference>
<dbReference type="Pfam" id="PF13738">
    <property type="entry name" value="Pyr_redox_3"/>
    <property type="match status" value="1"/>
</dbReference>
<evidence type="ECO:0000256" key="1">
    <source>
        <dbReference type="ARBA" id="ARBA00023002"/>
    </source>
</evidence>
<dbReference type="EMBL" id="BMJH01000001">
    <property type="protein sequence ID" value="GGC63481.1"/>
    <property type="molecule type" value="Genomic_DNA"/>
</dbReference>
<dbReference type="RefSeq" id="WP_229675812.1">
    <property type="nucleotide sequence ID" value="NZ_BMJH01000001.1"/>
</dbReference>